<dbReference type="NCBIfam" id="NF009057">
    <property type="entry name" value="PRK12391.1"/>
    <property type="match status" value="1"/>
</dbReference>
<name>A0AAE4MHY9_9EURY</name>
<feature type="modified residue" description="N6-(pyridoxal phosphate)lysine" evidence="12">
    <location>
        <position position="114"/>
    </location>
</feature>
<evidence type="ECO:0000256" key="5">
    <source>
        <dbReference type="ARBA" id="ARBA00011270"/>
    </source>
</evidence>
<dbReference type="RefSeq" id="WP_338096947.1">
    <property type="nucleotide sequence ID" value="NZ_JAWDKB010000010.1"/>
</dbReference>
<dbReference type="GO" id="GO:0030170">
    <property type="term" value="F:pyridoxal phosphate binding"/>
    <property type="evidence" value="ECO:0007669"/>
    <property type="project" value="InterPro"/>
</dbReference>
<dbReference type="PROSITE" id="PS00168">
    <property type="entry name" value="TRP_SYNTHASE_BETA"/>
    <property type="match status" value="1"/>
</dbReference>
<comment type="function">
    <text evidence="2 12">The beta subunit is responsible for the synthesis of L-tryptophan from indole and L-serine.</text>
</comment>
<dbReference type="GO" id="GO:0004834">
    <property type="term" value="F:tryptophan synthase activity"/>
    <property type="evidence" value="ECO:0007669"/>
    <property type="project" value="UniProtKB-UniRule"/>
</dbReference>
<comment type="cofactor">
    <cofactor evidence="1 12">
        <name>pyridoxal 5'-phosphate</name>
        <dbReference type="ChEBI" id="CHEBI:597326"/>
    </cofactor>
</comment>
<keyword evidence="6 12" id="KW-0028">Amino-acid biosynthesis</keyword>
<evidence type="ECO:0000313" key="14">
    <source>
        <dbReference type="EMBL" id="MDV0444450.1"/>
    </source>
</evidence>
<dbReference type="EMBL" id="JAWDKB010000010">
    <property type="protein sequence ID" value="MDV0444450.1"/>
    <property type="molecule type" value="Genomic_DNA"/>
</dbReference>
<evidence type="ECO:0000256" key="8">
    <source>
        <dbReference type="ARBA" id="ARBA00022898"/>
    </source>
</evidence>
<evidence type="ECO:0000256" key="9">
    <source>
        <dbReference type="ARBA" id="ARBA00023141"/>
    </source>
</evidence>
<dbReference type="SUPFAM" id="SSF53686">
    <property type="entry name" value="Tryptophan synthase beta subunit-like PLP-dependent enzymes"/>
    <property type="match status" value="1"/>
</dbReference>
<dbReference type="InterPro" id="IPR006653">
    <property type="entry name" value="Trp_synth_b_CS"/>
</dbReference>
<evidence type="ECO:0000256" key="11">
    <source>
        <dbReference type="ARBA" id="ARBA00049047"/>
    </source>
</evidence>
<dbReference type="NCBIfam" id="TIGR01415">
    <property type="entry name" value="trpB_rel"/>
    <property type="match status" value="1"/>
</dbReference>
<feature type="domain" description="Tryptophan synthase beta chain-like PALP" evidence="13">
    <location>
        <begin position="78"/>
        <end position="418"/>
    </location>
</feature>
<evidence type="ECO:0000256" key="4">
    <source>
        <dbReference type="ARBA" id="ARBA00009982"/>
    </source>
</evidence>
<accession>A0AAE4MHY9</accession>
<evidence type="ECO:0000259" key="13">
    <source>
        <dbReference type="Pfam" id="PF00291"/>
    </source>
</evidence>
<keyword evidence="10 12" id="KW-0456">Lyase</keyword>
<dbReference type="EC" id="4.2.1.20" evidence="12"/>
<dbReference type="PIRSF" id="PIRSF500824">
    <property type="entry name" value="TrpB_prok"/>
    <property type="match status" value="1"/>
</dbReference>
<sequence>MFPKDGRTTLTVDDIPKKWYNIAADIGSPEILNPATMKPVTAADLAPVFCKTSVEQELDTTHRFIDIPDQVREAYAQFGRVTPLQRAYHLEQYLKTPAKIYFKREDVSPTGSHKLNSSIAQAYYNKRDGTEHLTTETGAGQWGSALSLSCNYFDLDVIIFMVKVSFDQKPFRRSIMETYGGTVYPSPSPITEYGKSVLAKDPSYGGTLGTAITEAVEMAVKDQTGKTKYSLGSVANHVCLHQTVIGQELIAQLEAIDVVPDHMVGCIGGGSNFAGFAFPMIEKKLKGKTDTNFLAVEPSEVPSLTKGEYRYDFGDSGEITPLFKMYTLGHDFTPNAVHAGGLRYHGMNPLVSELYDKKIINAVSYNEDQIFQAAVTFARTEGIIPAPESSHAIRGAIELALEAKKKNEEQTIVFNLSGHGLLDMVGYANYLKKSKHPVIEV</sequence>
<dbReference type="InterPro" id="IPR006316">
    <property type="entry name" value="Trp_synth_b-like"/>
</dbReference>
<evidence type="ECO:0000256" key="3">
    <source>
        <dbReference type="ARBA" id="ARBA00004733"/>
    </source>
</evidence>
<evidence type="ECO:0000256" key="2">
    <source>
        <dbReference type="ARBA" id="ARBA00002786"/>
    </source>
</evidence>
<protein>
    <recommendedName>
        <fullName evidence="12">Tryptophan synthase beta chain</fullName>
        <ecNumber evidence="12">4.2.1.20</ecNumber>
    </recommendedName>
</protein>
<dbReference type="PANTHER" id="PTHR48077">
    <property type="entry name" value="TRYPTOPHAN SYNTHASE-RELATED"/>
    <property type="match status" value="1"/>
</dbReference>
<reference evidence="14 15" key="1">
    <citation type="submission" date="2023-06" db="EMBL/GenBank/DDBJ databases">
        <title>Genome sequence of Methancorpusculaceae sp. Cs1.</title>
        <authorList>
            <person name="Protasov E."/>
            <person name="Platt K."/>
            <person name="Poehlein A."/>
            <person name="Daniel R."/>
            <person name="Brune A."/>
        </authorList>
    </citation>
    <scope>NUCLEOTIDE SEQUENCE [LARGE SCALE GENOMIC DNA]</scope>
    <source>
        <strain evidence="14 15">Cs1</strain>
    </source>
</reference>
<dbReference type="InterPro" id="IPR036052">
    <property type="entry name" value="TrpB-like_PALP_sf"/>
</dbReference>
<comment type="catalytic activity">
    <reaction evidence="11 12">
        <text>(1S,2R)-1-C-(indol-3-yl)glycerol 3-phosphate + L-serine = D-glyceraldehyde 3-phosphate + L-tryptophan + H2O</text>
        <dbReference type="Rhea" id="RHEA:10532"/>
        <dbReference type="ChEBI" id="CHEBI:15377"/>
        <dbReference type="ChEBI" id="CHEBI:33384"/>
        <dbReference type="ChEBI" id="CHEBI:57912"/>
        <dbReference type="ChEBI" id="CHEBI:58866"/>
        <dbReference type="ChEBI" id="CHEBI:59776"/>
        <dbReference type="EC" id="4.2.1.20"/>
    </reaction>
</comment>
<comment type="pathway">
    <text evidence="3 12">Amino-acid biosynthesis; L-tryptophan biosynthesis; L-tryptophan from chorismate: step 5/5.</text>
</comment>
<dbReference type="GO" id="GO:0052684">
    <property type="term" value="F:L-serine hydro-lyase (adding indole, L-tryptophan-forming) activity"/>
    <property type="evidence" value="ECO:0007669"/>
    <property type="project" value="TreeGrafter"/>
</dbReference>
<evidence type="ECO:0000313" key="15">
    <source>
        <dbReference type="Proteomes" id="UP001283212"/>
    </source>
</evidence>
<dbReference type="Proteomes" id="UP001283212">
    <property type="component" value="Unassembled WGS sequence"/>
</dbReference>
<keyword evidence="15" id="KW-1185">Reference proteome</keyword>
<dbReference type="InterPro" id="IPR001926">
    <property type="entry name" value="TrpB-like_PALP"/>
</dbReference>
<comment type="caution">
    <text evidence="14">The sequence shown here is derived from an EMBL/GenBank/DDBJ whole genome shotgun (WGS) entry which is preliminary data.</text>
</comment>
<keyword evidence="9 12" id="KW-0057">Aromatic amino acid biosynthesis</keyword>
<comment type="subunit">
    <text evidence="5 12">Tetramer of two alpha and two beta chains.</text>
</comment>
<gene>
    <name evidence="12 14" type="primary">trpB</name>
    <name evidence="14" type="ORF">McpCs1_18620</name>
</gene>
<dbReference type="PIRSF" id="PIRSF001413">
    <property type="entry name" value="Trp_syn_beta"/>
    <property type="match status" value="1"/>
</dbReference>
<proteinExistence type="inferred from homology"/>
<dbReference type="GO" id="GO:0005737">
    <property type="term" value="C:cytoplasm"/>
    <property type="evidence" value="ECO:0007669"/>
    <property type="project" value="TreeGrafter"/>
</dbReference>
<evidence type="ECO:0000256" key="10">
    <source>
        <dbReference type="ARBA" id="ARBA00023239"/>
    </source>
</evidence>
<organism evidence="14 15">
    <name type="scientific">Methanorbis rubei</name>
    <dbReference type="NCBI Taxonomy" id="3028300"/>
    <lineage>
        <taxon>Archaea</taxon>
        <taxon>Methanobacteriati</taxon>
        <taxon>Methanobacteriota</taxon>
        <taxon>Stenosarchaea group</taxon>
        <taxon>Methanomicrobia</taxon>
        <taxon>Methanomicrobiales</taxon>
        <taxon>Methanocorpusculaceae</taxon>
        <taxon>Methanorbis</taxon>
    </lineage>
</organism>
<evidence type="ECO:0000256" key="6">
    <source>
        <dbReference type="ARBA" id="ARBA00022605"/>
    </source>
</evidence>
<dbReference type="Gene3D" id="3.40.50.1100">
    <property type="match status" value="2"/>
</dbReference>
<dbReference type="AlphaFoldDB" id="A0AAE4MHY9"/>
<dbReference type="PANTHER" id="PTHR48077:SF6">
    <property type="entry name" value="TRYPTOPHAN SYNTHASE"/>
    <property type="match status" value="1"/>
</dbReference>
<dbReference type="InterPro" id="IPR023026">
    <property type="entry name" value="Trp_synth_beta/beta-like"/>
</dbReference>
<keyword evidence="8 12" id="KW-0663">Pyridoxal phosphate</keyword>
<dbReference type="Pfam" id="PF00291">
    <property type="entry name" value="PALP"/>
    <property type="match status" value="1"/>
</dbReference>
<evidence type="ECO:0000256" key="1">
    <source>
        <dbReference type="ARBA" id="ARBA00001933"/>
    </source>
</evidence>
<comment type="similarity">
    <text evidence="4 12">Belongs to the TrpB family.</text>
</comment>
<evidence type="ECO:0000256" key="7">
    <source>
        <dbReference type="ARBA" id="ARBA00022822"/>
    </source>
</evidence>
<dbReference type="HAMAP" id="MF_00133">
    <property type="entry name" value="Trp_synth_beta"/>
    <property type="match status" value="1"/>
</dbReference>
<keyword evidence="7 12" id="KW-0822">Tryptophan biosynthesis</keyword>
<evidence type="ECO:0000256" key="12">
    <source>
        <dbReference type="HAMAP-Rule" id="MF_00133"/>
    </source>
</evidence>